<organism evidence="10 11">
    <name type="scientific">Solidesulfovibrio aerotolerans</name>
    <dbReference type="NCBI Taxonomy" id="295255"/>
    <lineage>
        <taxon>Bacteria</taxon>
        <taxon>Pseudomonadati</taxon>
        <taxon>Thermodesulfobacteriota</taxon>
        <taxon>Desulfovibrionia</taxon>
        <taxon>Desulfovibrionales</taxon>
        <taxon>Desulfovibrionaceae</taxon>
        <taxon>Solidesulfovibrio</taxon>
    </lineage>
</organism>
<comment type="caution">
    <text evidence="10">The sequence shown here is derived from an EMBL/GenBank/DDBJ whole genome shotgun (WGS) entry which is preliminary data.</text>
</comment>
<keyword evidence="4" id="KW-1003">Cell membrane</keyword>
<feature type="transmembrane region" description="Helical" evidence="8">
    <location>
        <begin position="343"/>
        <end position="363"/>
    </location>
</feature>
<dbReference type="PANTHER" id="PTHR43302:SF5">
    <property type="entry name" value="TRANSPORTER ARSB-RELATED"/>
    <property type="match status" value="1"/>
</dbReference>
<evidence type="ECO:0000256" key="2">
    <source>
        <dbReference type="ARBA" id="ARBA00009843"/>
    </source>
</evidence>
<feature type="transmembrane region" description="Helical" evidence="8">
    <location>
        <begin position="383"/>
        <end position="400"/>
    </location>
</feature>
<keyword evidence="6 8" id="KW-1133">Transmembrane helix</keyword>
<evidence type="ECO:0000256" key="8">
    <source>
        <dbReference type="SAM" id="Phobius"/>
    </source>
</evidence>
<dbReference type="EMBL" id="WVUD01000006">
    <property type="protein sequence ID" value="MYL82588.1"/>
    <property type="molecule type" value="Genomic_DNA"/>
</dbReference>
<dbReference type="Proteomes" id="UP000482487">
    <property type="component" value="Unassembled WGS sequence"/>
</dbReference>
<proteinExistence type="inferred from homology"/>
<evidence type="ECO:0000313" key="11">
    <source>
        <dbReference type="Proteomes" id="UP000482487"/>
    </source>
</evidence>
<feature type="transmembrane region" description="Helical" evidence="8">
    <location>
        <begin position="136"/>
        <end position="155"/>
    </location>
</feature>
<dbReference type="AlphaFoldDB" id="A0A7C9MHG4"/>
<feature type="transmembrane region" description="Helical" evidence="8">
    <location>
        <begin position="105"/>
        <end position="124"/>
    </location>
</feature>
<evidence type="ECO:0000256" key="4">
    <source>
        <dbReference type="ARBA" id="ARBA00022475"/>
    </source>
</evidence>
<dbReference type="OrthoDB" id="9765532at2"/>
<feature type="domain" description="Citrate transporter-like" evidence="9">
    <location>
        <begin position="14"/>
        <end position="333"/>
    </location>
</feature>
<evidence type="ECO:0000256" key="5">
    <source>
        <dbReference type="ARBA" id="ARBA00022692"/>
    </source>
</evidence>
<keyword evidence="3" id="KW-0813">Transport</keyword>
<name>A0A7C9MHG4_9BACT</name>
<dbReference type="RefSeq" id="WP_160959352.1">
    <property type="nucleotide sequence ID" value="NZ_WVUD01000006.1"/>
</dbReference>
<evidence type="ECO:0000256" key="3">
    <source>
        <dbReference type="ARBA" id="ARBA00022448"/>
    </source>
</evidence>
<comment type="similarity">
    <text evidence="2">Belongs to the CitM (TC 2.A.11) transporter family.</text>
</comment>
<feature type="transmembrane region" description="Helical" evidence="8">
    <location>
        <begin position="310"/>
        <end position="331"/>
    </location>
</feature>
<protein>
    <submittedName>
        <fullName evidence="10">Anion transporter</fullName>
    </submittedName>
</protein>
<gene>
    <name evidence="10" type="ORF">GTA51_05490</name>
</gene>
<dbReference type="InterPro" id="IPR004680">
    <property type="entry name" value="Cit_transptr-like_dom"/>
</dbReference>
<dbReference type="GO" id="GO:0005886">
    <property type="term" value="C:plasma membrane"/>
    <property type="evidence" value="ECO:0007669"/>
    <property type="project" value="UniProtKB-SubCell"/>
</dbReference>
<dbReference type="PANTHER" id="PTHR43302">
    <property type="entry name" value="TRANSPORTER ARSB-RELATED"/>
    <property type="match status" value="1"/>
</dbReference>
<feature type="transmembrane region" description="Helical" evidence="8">
    <location>
        <begin position="216"/>
        <end position="236"/>
    </location>
</feature>
<accession>A0A7C9MHG4</accession>
<evidence type="ECO:0000256" key="7">
    <source>
        <dbReference type="ARBA" id="ARBA00023136"/>
    </source>
</evidence>
<feature type="transmembrane region" description="Helical" evidence="8">
    <location>
        <begin position="270"/>
        <end position="290"/>
    </location>
</feature>
<reference evidence="10 11" key="1">
    <citation type="submission" date="2020-01" db="EMBL/GenBank/DDBJ databases">
        <title>Genome sequence of Desulfovibrio aerotolerans DSM 16695(T).</title>
        <authorList>
            <person name="Karnachuk O."/>
            <person name="Avakyan M."/>
            <person name="Mardanov A."/>
            <person name="Kadnikov V."/>
            <person name="Ravin N."/>
        </authorList>
    </citation>
    <scope>NUCLEOTIDE SEQUENCE [LARGE SCALE GENOMIC DNA]</scope>
    <source>
        <strain evidence="10 11">DSM 16695</strain>
    </source>
</reference>
<keyword evidence="11" id="KW-1185">Reference proteome</keyword>
<keyword evidence="7 8" id="KW-0472">Membrane</keyword>
<evidence type="ECO:0000313" key="10">
    <source>
        <dbReference type="EMBL" id="MYL82588.1"/>
    </source>
</evidence>
<sequence>MRSIVLVTFLVVYAAMILGRLPGLALDRTGAAVLGALVLVATGTMDVTQAWAAADVPTLALLFGLMVISAQLRLGGFYTAVSRALIAAAATPAALLARIMAASAVLSAILANDIVCLAMTPILVEATLARGLNPVPYCLGLALAANIGSAATLIGNPQNMLIGQVARLSFGGYMLDVWPCVAASLVIAYAGTVWGFRGRFAGPTIRLAVPGPDYCVWQTGKGLFALACCMVVFVWGGLPRENVALGCAAVLLLSRRMASRDTLALVDWQLLLLFLGLFVVNREVAAVGLLDDLYRGVASLGFDLGRPAVLFGLTAVLSNIVSNVPAVMLLLPGHSDPQSATVLALSSTLAGNLLLPGSIANLIVADQAALLGVTLGFRQHARVAVPVTVATLVVSGVWLLR</sequence>
<evidence type="ECO:0000259" key="9">
    <source>
        <dbReference type="Pfam" id="PF03600"/>
    </source>
</evidence>
<dbReference type="PRINTS" id="PR00758">
    <property type="entry name" value="ARSENICPUMP"/>
</dbReference>
<dbReference type="GO" id="GO:0015105">
    <property type="term" value="F:arsenite transmembrane transporter activity"/>
    <property type="evidence" value="ECO:0007669"/>
    <property type="project" value="InterPro"/>
</dbReference>
<feature type="transmembrane region" description="Helical" evidence="8">
    <location>
        <begin position="175"/>
        <end position="196"/>
    </location>
</feature>
<evidence type="ECO:0000256" key="6">
    <source>
        <dbReference type="ARBA" id="ARBA00022989"/>
    </source>
</evidence>
<keyword evidence="5 8" id="KW-0812">Transmembrane</keyword>
<dbReference type="InterPro" id="IPR000802">
    <property type="entry name" value="Arsenical_pump_ArsB"/>
</dbReference>
<comment type="subcellular location">
    <subcellularLocation>
        <location evidence="1">Cell membrane</location>
        <topology evidence="1">Multi-pass membrane protein</topology>
    </subcellularLocation>
</comment>
<evidence type="ECO:0000256" key="1">
    <source>
        <dbReference type="ARBA" id="ARBA00004651"/>
    </source>
</evidence>
<dbReference type="Pfam" id="PF03600">
    <property type="entry name" value="CitMHS"/>
    <property type="match status" value="1"/>
</dbReference>